<sequence>MPGSRRSSPSRTLEKSGSTKVSSRGLSRTESRLFKRNRKLRDYTKAGREDLPSNREFLKQQPHDQSPETSPDSVASKRSLYQQQSLFENYTTALNGSSSEFTADDGVQRPEVISFAIKKRSSVVRDRNFSSRDELLGDVEDVLVEHRCSLGEGSSTSLSAVSPRRRPKGLLESVLQVERKTSITRQRCIASGSSAASG</sequence>
<dbReference type="AlphaFoldDB" id="A0A7S1VVT8"/>
<evidence type="ECO:0000313" key="2">
    <source>
        <dbReference type="EMBL" id="CAD9312907.1"/>
    </source>
</evidence>
<dbReference type="EMBL" id="HBGK01053935">
    <property type="protein sequence ID" value="CAD9312907.1"/>
    <property type="molecule type" value="Transcribed_RNA"/>
</dbReference>
<name>A0A7S1VVT8_9STRA</name>
<proteinExistence type="predicted"/>
<feature type="region of interest" description="Disordered" evidence="1">
    <location>
        <begin position="1"/>
        <end position="77"/>
    </location>
</feature>
<feature type="compositionally biased region" description="Basic and acidic residues" evidence="1">
    <location>
        <begin position="40"/>
        <end position="66"/>
    </location>
</feature>
<gene>
    <name evidence="2" type="ORF">GOCE00092_LOCUS28450</name>
</gene>
<feature type="compositionally biased region" description="Polar residues" evidence="1">
    <location>
        <begin position="1"/>
        <end position="26"/>
    </location>
</feature>
<protein>
    <submittedName>
        <fullName evidence="2">Uncharacterized protein</fullName>
    </submittedName>
</protein>
<reference evidence="2" key="1">
    <citation type="submission" date="2021-01" db="EMBL/GenBank/DDBJ databases">
        <authorList>
            <person name="Corre E."/>
            <person name="Pelletier E."/>
            <person name="Niang G."/>
            <person name="Scheremetjew M."/>
            <person name="Finn R."/>
            <person name="Kale V."/>
            <person name="Holt S."/>
            <person name="Cochrane G."/>
            <person name="Meng A."/>
            <person name="Brown T."/>
            <person name="Cohen L."/>
        </authorList>
    </citation>
    <scope>NUCLEOTIDE SEQUENCE</scope>
    <source>
        <strain evidence="2">CCMP 410</strain>
    </source>
</reference>
<accession>A0A7S1VVT8</accession>
<evidence type="ECO:0000256" key="1">
    <source>
        <dbReference type="SAM" id="MobiDB-lite"/>
    </source>
</evidence>
<organism evidence="2">
    <name type="scientific">Grammatophora oceanica</name>
    <dbReference type="NCBI Taxonomy" id="210454"/>
    <lineage>
        <taxon>Eukaryota</taxon>
        <taxon>Sar</taxon>
        <taxon>Stramenopiles</taxon>
        <taxon>Ochrophyta</taxon>
        <taxon>Bacillariophyta</taxon>
        <taxon>Fragilariophyceae</taxon>
        <taxon>Fragilariophycidae</taxon>
        <taxon>Rhabdonematales</taxon>
        <taxon>Grammatophoraceae</taxon>
        <taxon>Grammatophora</taxon>
    </lineage>
</organism>